<dbReference type="Proteomes" id="UP001374535">
    <property type="component" value="Chromosome 11"/>
</dbReference>
<dbReference type="CDD" id="cd06145">
    <property type="entry name" value="REX1_like"/>
    <property type="match status" value="1"/>
</dbReference>
<dbReference type="InterPro" id="IPR013520">
    <property type="entry name" value="Ribonucl_H"/>
</dbReference>
<dbReference type="Gene3D" id="3.30.420.10">
    <property type="entry name" value="Ribonuclease H-like superfamily/Ribonuclease H"/>
    <property type="match status" value="1"/>
</dbReference>
<keyword evidence="3" id="KW-0540">Nuclease</keyword>
<proteinExistence type="inferred from homology"/>
<comment type="subcellular location">
    <subcellularLocation>
        <location evidence="1">Nucleus</location>
    </subcellularLocation>
</comment>
<reference evidence="8 9" key="1">
    <citation type="journal article" date="2023" name="Life. Sci Alliance">
        <title>Evolutionary insights into 3D genome organization and epigenetic landscape of Vigna mungo.</title>
        <authorList>
            <person name="Junaid A."/>
            <person name="Singh B."/>
            <person name="Bhatia S."/>
        </authorList>
    </citation>
    <scope>NUCLEOTIDE SEQUENCE [LARGE SCALE GENOMIC DNA]</scope>
    <source>
        <strain evidence="8">Urdbean</strain>
    </source>
</reference>
<evidence type="ECO:0000256" key="3">
    <source>
        <dbReference type="ARBA" id="ARBA00022722"/>
    </source>
</evidence>
<feature type="domain" description="Exonuclease" evidence="7">
    <location>
        <begin position="365"/>
        <end position="524"/>
    </location>
</feature>
<dbReference type="EMBL" id="CP144690">
    <property type="protein sequence ID" value="WVY89486.1"/>
    <property type="molecule type" value="Genomic_DNA"/>
</dbReference>
<organism evidence="8 9">
    <name type="scientific">Vigna mungo</name>
    <name type="common">Black gram</name>
    <name type="synonym">Phaseolus mungo</name>
    <dbReference type="NCBI Taxonomy" id="3915"/>
    <lineage>
        <taxon>Eukaryota</taxon>
        <taxon>Viridiplantae</taxon>
        <taxon>Streptophyta</taxon>
        <taxon>Embryophyta</taxon>
        <taxon>Tracheophyta</taxon>
        <taxon>Spermatophyta</taxon>
        <taxon>Magnoliopsida</taxon>
        <taxon>eudicotyledons</taxon>
        <taxon>Gunneridae</taxon>
        <taxon>Pentapetalae</taxon>
        <taxon>rosids</taxon>
        <taxon>fabids</taxon>
        <taxon>Fabales</taxon>
        <taxon>Fabaceae</taxon>
        <taxon>Papilionoideae</taxon>
        <taxon>50 kb inversion clade</taxon>
        <taxon>NPAAA clade</taxon>
        <taxon>indigoferoid/millettioid clade</taxon>
        <taxon>Phaseoleae</taxon>
        <taxon>Vigna</taxon>
    </lineage>
</organism>
<dbReference type="InterPro" id="IPR034922">
    <property type="entry name" value="REX1-like_exo"/>
</dbReference>
<dbReference type="InterPro" id="IPR047021">
    <property type="entry name" value="REXO1/3/4-like"/>
</dbReference>
<dbReference type="InterPro" id="IPR012337">
    <property type="entry name" value="RNaseH-like_sf"/>
</dbReference>
<dbReference type="AlphaFoldDB" id="A0AAQ3RCK2"/>
<evidence type="ECO:0000313" key="9">
    <source>
        <dbReference type="Proteomes" id="UP001374535"/>
    </source>
</evidence>
<evidence type="ECO:0000256" key="2">
    <source>
        <dbReference type="ARBA" id="ARBA00006357"/>
    </source>
</evidence>
<name>A0AAQ3RCK2_VIGMU</name>
<dbReference type="PANTHER" id="PTHR12801:SF157">
    <property type="entry name" value="SMALL RNA DEGRADING NUCLEASE 5"/>
    <property type="match status" value="1"/>
</dbReference>
<evidence type="ECO:0000259" key="7">
    <source>
        <dbReference type="SMART" id="SM00479"/>
    </source>
</evidence>
<dbReference type="GO" id="GO:0005634">
    <property type="term" value="C:nucleus"/>
    <property type="evidence" value="ECO:0007669"/>
    <property type="project" value="UniProtKB-SubCell"/>
</dbReference>
<protein>
    <recommendedName>
        <fullName evidence="7">Exonuclease domain-containing protein</fullName>
    </recommendedName>
</protein>
<comment type="similarity">
    <text evidence="2">Belongs to the REXO1/REXO3 family.</text>
</comment>
<evidence type="ECO:0000256" key="1">
    <source>
        <dbReference type="ARBA" id="ARBA00004123"/>
    </source>
</evidence>
<keyword evidence="4" id="KW-0378">Hydrolase</keyword>
<dbReference type="FunFam" id="3.30.420.10:FF:000019">
    <property type="entry name" value="RNA exonuclease NEF-sp"/>
    <property type="match status" value="1"/>
</dbReference>
<dbReference type="PANTHER" id="PTHR12801">
    <property type="entry name" value="RNA EXONUCLEASE REXO1 / RECO3 FAMILY MEMBER-RELATED"/>
    <property type="match status" value="1"/>
</dbReference>
<gene>
    <name evidence="8" type="ORF">V8G54_035000</name>
</gene>
<keyword evidence="6" id="KW-0539">Nucleus</keyword>
<dbReference type="InterPro" id="IPR036397">
    <property type="entry name" value="RNaseH_sf"/>
</dbReference>
<evidence type="ECO:0000256" key="6">
    <source>
        <dbReference type="ARBA" id="ARBA00023242"/>
    </source>
</evidence>
<evidence type="ECO:0000256" key="4">
    <source>
        <dbReference type="ARBA" id="ARBA00022801"/>
    </source>
</evidence>
<dbReference type="Pfam" id="PF00929">
    <property type="entry name" value="RNase_T"/>
    <property type="match status" value="1"/>
</dbReference>
<dbReference type="GO" id="GO:0003676">
    <property type="term" value="F:nucleic acid binding"/>
    <property type="evidence" value="ECO:0007669"/>
    <property type="project" value="InterPro"/>
</dbReference>
<evidence type="ECO:0000256" key="5">
    <source>
        <dbReference type="ARBA" id="ARBA00022839"/>
    </source>
</evidence>
<keyword evidence="5" id="KW-0269">Exonuclease</keyword>
<keyword evidence="9" id="KW-1185">Reference proteome</keyword>
<evidence type="ECO:0000313" key="8">
    <source>
        <dbReference type="EMBL" id="WVY89486.1"/>
    </source>
</evidence>
<dbReference type="SMART" id="SM00479">
    <property type="entry name" value="EXOIII"/>
    <property type="match status" value="1"/>
</dbReference>
<dbReference type="GO" id="GO:0004527">
    <property type="term" value="F:exonuclease activity"/>
    <property type="evidence" value="ECO:0007669"/>
    <property type="project" value="UniProtKB-KW"/>
</dbReference>
<dbReference type="SUPFAM" id="SSF53098">
    <property type="entry name" value="Ribonuclease H-like"/>
    <property type="match status" value="1"/>
</dbReference>
<sequence>MPFQKESTFPDSLKQIFRFARVKEKVTNNFLCTVRHFSEEILTLHVSNSLKLILQLAQANFKPLKCQIHILMCEERKLEIKGNEASKSPTQVRARPTKIGSCPMEAAARPAPACLEASYDLCCCQRKSSTAYRQRVDSFHVFLASSMSYTCKVAAGRMTSSESLRSVEEDDSTAKKKRDLFYDVYGPEGKAEVVFKSPEDNSVLDLKDIQGLVTWVLGEGFMPSWVFIKNKPLIPKVVMLYMPGLDAALFLSLSKMLHNLKKICGKPRPVLALSCVSDSMQTIDALLTCKMKRKRDENRPALTSHQEEGSHDTNSLTFTELTKDIPFPVTYYTLTEKELEENGYSLNQPGFLSTLPAPPGSPFHEMLALDCEMCITNEGFELTRITLVDIKGQVLIDRLVKPSNAIIDYNTRFSGITPEMLDGVTTSLRDIQELFLKFVYEETILVGHSLENDLLALKISHDVIIDTAVLYRHPRGTSHKKALRFLAKKFLAREIQQSANGHDSIEDARATLELALLKIRNGPDFGSPPSFTRKKFLSILSESGKTSSLIDDISIVKRYASESSNAIPVISDDEALAKTKKEVKNDKVHFIWTQFSELHSYLKKQAEDSDSLNERLAEMMALQTCQNNSAKQKGFKLKAPAELKEIMARMDARIYNLYLLRRMLAEQNESNLCREKIVEILAEFQAQAEVALCFVGVKH</sequence>
<accession>A0AAQ3RCK2</accession>